<organism evidence="1 2">
    <name type="scientific">Araneus ventricosus</name>
    <name type="common">Orbweaver spider</name>
    <name type="synonym">Epeira ventricosa</name>
    <dbReference type="NCBI Taxonomy" id="182803"/>
    <lineage>
        <taxon>Eukaryota</taxon>
        <taxon>Metazoa</taxon>
        <taxon>Ecdysozoa</taxon>
        <taxon>Arthropoda</taxon>
        <taxon>Chelicerata</taxon>
        <taxon>Arachnida</taxon>
        <taxon>Araneae</taxon>
        <taxon>Araneomorphae</taxon>
        <taxon>Entelegynae</taxon>
        <taxon>Araneoidea</taxon>
        <taxon>Araneidae</taxon>
        <taxon>Araneus</taxon>
    </lineage>
</organism>
<reference evidence="1 2" key="1">
    <citation type="journal article" date="2019" name="Sci. Rep.">
        <title>Orb-weaving spider Araneus ventricosus genome elucidates the spidroin gene catalogue.</title>
        <authorList>
            <person name="Kono N."/>
            <person name="Nakamura H."/>
            <person name="Ohtoshi R."/>
            <person name="Moran D.A.P."/>
            <person name="Shinohara A."/>
            <person name="Yoshida Y."/>
            <person name="Fujiwara M."/>
            <person name="Mori M."/>
            <person name="Tomita M."/>
            <person name="Arakawa K."/>
        </authorList>
    </citation>
    <scope>NUCLEOTIDE SEQUENCE [LARGE SCALE GENOMIC DNA]</scope>
</reference>
<accession>A0A4Y2EMM8</accession>
<dbReference type="EMBL" id="BGPR01000663">
    <property type="protein sequence ID" value="GBM30543.1"/>
    <property type="molecule type" value="Genomic_DNA"/>
</dbReference>
<proteinExistence type="predicted"/>
<protein>
    <submittedName>
        <fullName evidence="1">Uncharacterized protein</fullName>
    </submittedName>
</protein>
<dbReference type="AlphaFoldDB" id="A0A4Y2EMM8"/>
<sequence length="145" mass="16517">MEPIEISWKEPVANFPTQARKVGPLNPARAWPEGGGPSVSFPQRLSSVRRQKVFRTQLDSEKEIPQPYVAERRNCRGGGTMVSDGVYLHGHIDFHAFLRGTLTDERYRDDILVLYSRPYGGAIANDFILNSFNTCPHRFRLIDRS</sequence>
<comment type="caution">
    <text evidence="1">The sequence shown here is derived from an EMBL/GenBank/DDBJ whole genome shotgun (WGS) entry which is preliminary data.</text>
</comment>
<evidence type="ECO:0000313" key="2">
    <source>
        <dbReference type="Proteomes" id="UP000499080"/>
    </source>
</evidence>
<dbReference type="Proteomes" id="UP000499080">
    <property type="component" value="Unassembled WGS sequence"/>
</dbReference>
<name>A0A4Y2EMM8_ARAVE</name>
<keyword evidence="2" id="KW-1185">Reference proteome</keyword>
<evidence type="ECO:0000313" key="1">
    <source>
        <dbReference type="EMBL" id="GBM30543.1"/>
    </source>
</evidence>
<gene>
    <name evidence="1" type="ORF">AVEN_264998_1</name>
</gene>